<comment type="caution">
    <text evidence="3">The sequence shown here is derived from an EMBL/GenBank/DDBJ whole genome shotgun (WGS) entry which is preliminary data.</text>
</comment>
<gene>
    <name evidence="3" type="ORF">BBAD15_g12052</name>
</gene>
<keyword evidence="3" id="KW-0695">RNA-directed DNA polymerase</keyword>
<feature type="region of interest" description="Disordered" evidence="1">
    <location>
        <begin position="410"/>
        <end position="460"/>
    </location>
</feature>
<evidence type="ECO:0000313" key="4">
    <source>
        <dbReference type="Proteomes" id="UP000030106"/>
    </source>
</evidence>
<sequence length="460" mass="50613">MVRWIGAFCSDRTASIQVNGQESDVQALDQAGLPQGSPLSPVAYLFFNADLVQRRIDANGGAIAFIDDFTAWVTGPTAQSNLDGIQSIVEQAEDWERRSGATFNAKKTAVMHFSRNARKTDATPVMIKGQSVEPKECTKILGVIMDTRLKFRQHIAEAASKGLEAAMELKRLRGLSARTARQLFAATVTPAVDYASNVWMHAYKDKLVGPINRVQRAGAQAIVGTFMTVATSVAEAEAHINYETDQKVLHDLSIASPPGGGEVERRAAIANGDDHPSIAGTVERPLEDSDGQINRGGMRRVDGSCCCEQFGEERHGGSWWGHSHQEHRMQPLQAGRLLFHARTEIRAKSVFRRIGGHSICVTESTRQQSPKYRNFLAQQRSGGSTEGTLSAIRTRIHHMHLRLGREARWQSQHGGGRMGLKQQQDVASGQKTSKNGHATRRDTGGFIPSDEDHDFEQRTK</sequence>
<dbReference type="HOGENOM" id="CLU_594441_0_0_1"/>
<dbReference type="PANTHER" id="PTHR33481">
    <property type="entry name" value="REVERSE TRANSCRIPTASE"/>
    <property type="match status" value="1"/>
</dbReference>
<dbReference type="Pfam" id="PF00078">
    <property type="entry name" value="RVT_1"/>
    <property type="match status" value="1"/>
</dbReference>
<dbReference type="STRING" id="1245745.A0A0A2V9I1"/>
<protein>
    <submittedName>
        <fullName evidence="3">RNA-directed DNA polymerase from mobile element jockey</fullName>
    </submittedName>
</protein>
<dbReference type="EMBL" id="ANFO01001392">
    <property type="protein sequence ID" value="KGQ02730.1"/>
    <property type="molecule type" value="Genomic_DNA"/>
</dbReference>
<reference evidence="3 4" key="1">
    <citation type="submission" date="2012-10" db="EMBL/GenBank/DDBJ databases">
        <title>Genome sequencing and analysis of entomopathogenic fungi Beauveria bassiana D1-5.</title>
        <authorList>
            <person name="Li Q."/>
            <person name="Wang L."/>
            <person name="Zhang Z."/>
            <person name="Wang Q."/>
            <person name="Ren J."/>
            <person name="Wang M."/>
            <person name="Xu W."/>
            <person name="Wang J."/>
            <person name="Lu Y."/>
            <person name="Du Q."/>
            <person name="Sun Z."/>
        </authorList>
    </citation>
    <scope>NUCLEOTIDE SEQUENCE [LARGE SCALE GENOMIC DNA]</scope>
    <source>
        <strain evidence="3 4">D1-5</strain>
    </source>
</reference>
<dbReference type="GO" id="GO:0003964">
    <property type="term" value="F:RNA-directed DNA polymerase activity"/>
    <property type="evidence" value="ECO:0007669"/>
    <property type="project" value="UniProtKB-KW"/>
</dbReference>
<evidence type="ECO:0000259" key="2">
    <source>
        <dbReference type="PROSITE" id="PS50878"/>
    </source>
</evidence>
<evidence type="ECO:0000256" key="1">
    <source>
        <dbReference type="SAM" id="MobiDB-lite"/>
    </source>
</evidence>
<proteinExistence type="predicted"/>
<feature type="region of interest" description="Disordered" evidence="1">
    <location>
        <begin position="271"/>
        <end position="295"/>
    </location>
</feature>
<feature type="compositionally biased region" description="Polar residues" evidence="1">
    <location>
        <begin position="421"/>
        <end position="436"/>
    </location>
</feature>
<feature type="domain" description="Reverse transcriptase" evidence="2">
    <location>
        <begin position="1"/>
        <end position="145"/>
    </location>
</feature>
<keyword evidence="3" id="KW-0808">Transferase</keyword>
<keyword evidence="3" id="KW-0548">Nucleotidyltransferase</keyword>
<dbReference type="Proteomes" id="UP000030106">
    <property type="component" value="Unassembled WGS sequence"/>
</dbReference>
<name>A0A0A2V9I1_BEABA</name>
<dbReference type="PANTHER" id="PTHR33481:SF1">
    <property type="entry name" value="ENDONUCLEASE_EXONUCLEASE_PHOSPHATASE DOMAIN-CONTAINING PROTEIN-RELATED"/>
    <property type="match status" value="1"/>
</dbReference>
<dbReference type="OrthoDB" id="4927418at2759"/>
<evidence type="ECO:0000313" key="3">
    <source>
        <dbReference type="EMBL" id="KGQ02730.1"/>
    </source>
</evidence>
<accession>A0A0A2V9I1</accession>
<organism evidence="3 4">
    <name type="scientific">Beauveria bassiana D1-5</name>
    <dbReference type="NCBI Taxonomy" id="1245745"/>
    <lineage>
        <taxon>Eukaryota</taxon>
        <taxon>Fungi</taxon>
        <taxon>Dikarya</taxon>
        <taxon>Ascomycota</taxon>
        <taxon>Pezizomycotina</taxon>
        <taxon>Sordariomycetes</taxon>
        <taxon>Hypocreomycetidae</taxon>
        <taxon>Hypocreales</taxon>
        <taxon>Cordycipitaceae</taxon>
        <taxon>Beauveria</taxon>
    </lineage>
</organism>
<dbReference type="PROSITE" id="PS50878">
    <property type="entry name" value="RT_POL"/>
    <property type="match status" value="1"/>
</dbReference>
<dbReference type="InterPro" id="IPR000477">
    <property type="entry name" value="RT_dom"/>
</dbReference>
<dbReference type="AlphaFoldDB" id="A0A0A2V9I1"/>